<evidence type="ECO:0000313" key="19">
    <source>
        <dbReference type="RefSeq" id="XP_023932913.1"/>
    </source>
</evidence>
<dbReference type="RefSeq" id="XP_013414995.1">
    <property type="nucleotide sequence ID" value="XM_013559541.1"/>
</dbReference>
<evidence type="ECO:0000256" key="7">
    <source>
        <dbReference type="ARBA" id="ARBA00022832"/>
    </source>
</evidence>
<evidence type="ECO:0000313" key="18">
    <source>
        <dbReference type="RefSeq" id="XP_013414996.1"/>
    </source>
</evidence>
<dbReference type="RefSeq" id="XP_013414996.1">
    <property type="nucleotide sequence ID" value="XM_013559542.1"/>
</dbReference>
<dbReference type="GeneID" id="106176951"/>
<keyword evidence="11" id="KW-0496">Mitochondrion</keyword>
<evidence type="ECO:0000256" key="11">
    <source>
        <dbReference type="ARBA" id="ARBA00023128"/>
    </source>
</evidence>
<keyword evidence="4 13" id="KW-0596">Phosphopantetheine</keyword>
<evidence type="ECO:0000313" key="17">
    <source>
        <dbReference type="RefSeq" id="XP_013414995.1"/>
    </source>
</evidence>
<comment type="subcellular location">
    <subcellularLocation>
        <location evidence="1">Mitochondrion</location>
    </subcellularLocation>
</comment>
<evidence type="ECO:0000256" key="4">
    <source>
        <dbReference type="ARBA" id="ARBA00022450"/>
    </source>
</evidence>
<reference evidence="17 18" key="1">
    <citation type="submission" date="2025-04" db="UniProtKB">
        <authorList>
            <consortium name="RefSeq"/>
        </authorList>
    </citation>
    <scope>IDENTIFICATION</scope>
    <source>
        <tissue evidence="17 18">Gonads</tissue>
    </source>
</reference>
<dbReference type="PANTHER" id="PTHR20863">
    <property type="entry name" value="ACYL CARRIER PROTEIN"/>
    <property type="match status" value="1"/>
</dbReference>
<keyword evidence="9" id="KW-0249">Electron transport</keyword>
<sequence>MPLSKMAALARNLRGVVSTTLVFNRHLAFRAAALTCQLHCKCPGSHERHFSALTQHTQATTQSKRKYSTELEDPQRNIEERVTAVLVTFDFIDAKKLTLESNFASDLGLDSLDHIEILMAMSEEFGIDIPDQDAERLLRPRDVVLYILDQMSKA</sequence>
<keyword evidence="3" id="KW-0813">Transport</keyword>
<feature type="compositionally biased region" description="Polar residues" evidence="14">
    <location>
        <begin position="53"/>
        <end position="62"/>
    </location>
</feature>
<evidence type="ECO:0000256" key="10">
    <source>
        <dbReference type="ARBA" id="ARBA00023098"/>
    </source>
</evidence>
<dbReference type="Gene3D" id="1.10.1200.10">
    <property type="entry name" value="ACP-like"/>
    <property type="match status" value="1"/>
</dbReference>
<dbReference type="AlphaFoldDB" id="A0A1S3JX38"/>
<dbReference type="GO" id="GO:0000036">
    <property type="term" value="F:acyl carrier activity"/>
    <property type="evidence" value="ECO:0007669"/>
    <property type="project" value="TreeGrafter"/>
</dbReference>
<dbReference type="PROSITE" id="PS50075">
    <property type="entry name" value="CARRIER"/>
    <property type="match status" value="1"/>
</dbReference>
<evidence type="ECO:0000256" key="13">
    <source>
        <dbReference type="RuleBase" id="RU000722"/>
    </source>
</evidence>
<dbReference type="GO" id="GO:0000035">
    <property type="term" value="F:acyl binding"/>
    <property type="evidence" value="ECO:0007669"/>
    <property type="project" value="TreeGrafter"/>
</dbReference>
<dbReference type="Pfam" id="PF00550">
    <property type="entry name" value="PP-binding"/>
    <property type="match status" value="1"/>
</dbReference>
<dbReference type="SUPFAM" id="SSF47336">
    <property type="entry name" value="ACP-like"/>
    <property type="match status" value="1"/>
</dbReference>
<dbReference type="KEGG" id="lak:106176951"/>
<keyword evidence="6" id="KW-0597">Phosphoprotein</keyword>
<comment type="function">
    <text evidence="13">Carrier of the growing fatty acid chain in fatty acid biosynthesis.</text>
</comment>
<evidence type="ECO:0000256" key="2">
    <source>
        <dbReference type="ARBA" id="ARBA00010930"/>
    </source>
</evidence>
<keyword evidence="16" id="KW-1185">Reference proteome</keyword>
<dbReference type="InterPro" id="IPR036736">
    <property type="entry name" value="ACP-like_sf"/>
</dbReference>
<organism evidence="16 17">
    <name type="scientific">Lingula anatina</name>
    <name type="common">Brachiopod</name>
    <name type="synonym">Lingula unguis</name>
    <dbReference type="NCBI Taxonomy" id="7574"/>
    <lineage>
        <taxon>Eukaryota</taxon>
        <taxon>Metazoa</taxon>
        <taxon>Spiralia</taxon>
        <taxon>Lophotrochozoa</taxon>
        <taxon>Brachiopoda</taxon>
        <taxon>Linguliformea</taxon>
        <taxon>Lingulata</taxon>
        <taxon>Lingulida</taxon>
        <taxon>Linguloidea</taxon>
        <taxon>Lingulidae</taxon>
        <taxon>Lingula</taxon>
    </lineage>
</organism>
<evidence type="ECO:0000256" key="6">
    <source>
        <dbReference type="ARBA" id="ARBA00022553"/>
    </source>
</evidence>
<comment type="similarity">
    <text evidence="2">Belongs to the acyl carrier protein (ACP) family.</text>
</comment>
<dbReference type="OrthoDB" id="448946at2759"/>
<accession>A0A1S3JX38</accession>
<evidence type="ECO:0000256" key="8">
    <source>
        <dbReference type="ARBA" id="ARBA00022946"/>
    </source>
</evidence>
<keyword evidence="5 13" id="KW-0444">Lipid biosynthesis</keyword>
<dbReference type="GO" id="GO:0005739">
    <property type="term" value="C:mitochondrion"/>
    <property type="evidence" value="ECO:0007669"/>
    <property type="project" value="UniProtKB-SubCell"/>
</dbReference>
<evidence type="ECO:0000256" key="12">
    <source>
        <dbReference type="ARBA" id="ARBA00023160"/>
    </source>
</evidence>
<feature type="region of interest" description="Disordered" evidence="14">
    <location>
        <begin position="53"/>
        <end position="73"/>
    </location>
</feature>
<dbReference type="InterPro" id="IPR003231">
    <property type="entry name" value="ACP"/>
</dbReference>
<dbReference type="InterPro" id="IPR009081">
    <property type="entry name" value="PP-bd_ACP"/>
</dbReference>
<dbReference type="PANTHER" id="PTHR20863:SF28">
    <property type="entry name" value="ACYL CARRIER PROTEIN, MITOCHONDRIAL"/>
    <property type="match status" value="1"/>
</dbReference>
<keyword evidence="10" id="KW-0443">Lipid metabolism</keyword>
<gene>
    <name evidence="17 18 19" type="primary">LOC106176951</name>
</gene>
<dbReference type="OMA" id="HTQATTQ"/>
<evidence type="ECO:0000256" key="1">
    <source>
        <dbReference type="ARBA" id="ARBA00004173"/>
    </source>
</evidence>
<evidence type="ECO:0000256" key="9">
    <source>
        <dbReference type="ARBA" id="ARBA00022982"/>
    </source>
</evidence>
<dbReference type="HAMAP" id="MF_01217">
    <property type="entry name" value="Acyl_carrier"/>
    <property type="match status" value="1"/>
</dbReference>
<dbReference type="RefSeq" id="XP_023932913.1">
    <property type="nucleotide sequence ID" value="XM_024077145.1"/>
</dbReference>
<evidence type="ECO:0000256" key="14">
    <source>
        <dbReference type="SAM" id="MobiDB-lite"/>
    </source>
</evidence>
<feature type="domain" description="Carrier" evidence="15">
    <location>
        <begin position="76"/>
        <end position="151"/>
    </location>
</feature>
<dbReference type="STRING" id="7574.A0A1S3JX38"/>
<evidence type="ECO:0000256" key="5">
    <source>
        <dbReference type="ARBA" id="ARBA00022516"/>
    </source>
</evidence>
<protein>
    <recommendedName>
        <fullName evidence="13">Acyl carrier protein</fullName>
    </recommendedName>
</protein>
<evidence type="ECO:0000313" key="16">
    <source>
        <dbReference type="Proteomes" id="UP000085678"/>
    </source>
</evidence>
<keyword evidence="12 13" id="KW-0275">Fatty acid biosynthesis</keyword>
<proteinExistence type="inferred from homology"/>
<name>A0A1S3JX38_LINAN</name>
<evidence type="ECO:0000259" key="15">
    <source>
        <dbReference type="PROSITE" id="PS50075"/>
    </source>
</evidence>
<dbReference type="Proteomes" id="UP000085678">
    <property type="component" value="Unplaced"/>
</dbReference>
<evidence type="ECO:0000256" key="3">
    <source>
        <dbReference type="ARBA" id="ARBA00022448"/>
    </source>
</evidence>
<keyword evidence="7" id="KW-0276">Fatty acid metabolism</keyword>
<keyword evidence="8" id="KW-0809">Transit peptide</keyword>